<feature type="region of interest" description="Disordered" evidence="1">
    <location>
        <begin position="38"/>
        <end position="170"/>
    </location>
</feature>
<accession>A0A645ALY7</accession>
<dbReference type="AlphaFoldDB" id="A0A645ALY7"/>
<feature type="compositionally biased region" description="Basic and acidic residues" evidence="1">
    <location>
        <begin position="75"/>
        <end position="87"/>
    </location>
</feature>
<dbReference type="EMBL" id="VSSQ01014626">
    <property type="protein sequence ID" value="MPM54057.1"/>
    <property type="molecule type" value="Genomic_DNA"/>
</dbReference>
<feature type="compositionally biased region" description="Basic residues" evidence="1">
    <location>
        <begin position="52"/>
        <end position="65"/>
    </location>
</feature>
<name>A0A645ALY7_9ZZZZ</name>
<evidence type="ECO:0000313" key="2">
    <source>
        <dbReference type="EMBL" id="MPM54057.1"/>
    </source>
</evidence>
<gene>
    <name evidence="2" type="ORF">SDC9_100830</name>
</gene>
<organism evidence="2">
    <name type="scientific">bioreactor metagenome</name>
    <dbReference type="NCBI Taxonomy" id="1076179"/>
    <lineage>
        <taxon>unclassified sequences</taxon>
        <taxon>metagenomes</taxon>
        <taxon>ecological metagenomes</taxon>
    </lineage>
</organism>
<feature type="compositionally biased region" description="Polar residues" evidence="1">
    <location>
        <begin position="1"/>
        <end position="11"/>
    </location>
</feature>
<proteinExistence type="predicted"/>
<feature type="compositionally biased region" description="Basic residues" evidence="1">
    <location>
        <begin position="152"/>
        <end position="170"/>
    </location>
</feature>
<reference evidence="2" key="1">
    <citation type="submission" date="2019-08" db="EMBL/GenBank/DDBJ databases">
        <authorList>
            <person name="Kucharzyk K."/>
            <person name="Murdoch R.W."/>
            <person name="Higgins S."/>
            <person name="Loffler F."/>
        </authorList>
    </citation>
    <scope>NUCLEOTIDE SEQUENCE</scope>
</reference>
<feature type="compositionally biased region" description="Polar residues" evidence="1">
    <location>
        <begin position="41"/>
        <end position="50"/>
    </location>
</feature>
<feature type="compositionally biased region" description="Basic and acidic residues" evidence="1">
    <location>
        <begin position="12"/>
        <end position="21"/>
    </location>
</feature>
<evidence type="ECO:0000256" key="1">
    <source>
        <dbReference type="SAM" id="MobiDB-lite"/>
    </source>
</evidence>
<feature type="region of interest" description="Disordered" evidence="1">
    <location>
        <begin position="1"/>
        <end position="21"/>
    </location>
</feature>
<protein>
    <submittedName>
        <fullName evidence="2">Uncharacterized protein</fullName>
    </submittedName>
</protein>
<sequence length="170" mass="18337">MAAGDNRQTPTLHDHDAKRKPESIAHVRCAAVSLPPCVSACQPSRVNSGQHSVRHRHTSARRAHRTPPGPPHRTTTGDHHGAYDRPQGRPTAHTGDARRLPEGSTSGHGMPEASVRRWGPARCRHPDAGSRARPGPGSGRGGPGRPPPPPGRTRRRRSSAGRRPRPAPRR</sequence>
<comment type="caution">
    <text evidence="2">The sequence shown here is derived from an EMBL/GenBank/DDBJ whole genome shotgun (WGS) entry which is preliminary data.</text>
</comment>